<evidence type="ECO:0000313" key="2">
    <source>
        <dbReference type="Proteomes" id="UP000033489"/>
    </source>
</evidence>
<dbReference type="PATRIC" id="fig|28037.216.peg.1158"/>
<gene>
    <name evidence="1" type="ORF">TZ94_01196</name>
</gene>
<comment type="caution">
    <text evidence="1">The sequence shown here is derived from an EMBL/GenBank/DDBJ whole genome shotgun (WGS) entry which is preliminary data.</text>
</comment>
<reference evidence="1 2" key="1">
    <citation type="submission" date="2015-02" db="EMBL/GenBank/DDBJ databases">
        <title>Evolution of amylase-binding proteins of oral streptococcal species.</title>
        <authorList>
            <person name="Haase E.M."/>
        </authorList>
    </citation>
    <scope>NUCLEOTIDE SEQUENCE [LARGE SCALE GENOMIC DNA]</scope>
    <source>
        <strain evidence="1 2">UC921A</strain>
    </source>
</reference>
<name>A0A0F2E0W0_9STRE</name>
<sequence>MTSVSNEMLEVNMNKTLSNQKRKLTTIKNQILKAKDFHLEPENLSNTEAILTALKSDKRSVKANYEENVEMRSYLYNHVDMIDSISPYPLVSNFIENRTSETYQSLLNGCFCSVMADMASAKYLAKGGSNFDTDICLNILFALAYLDDTYVEFLIDKLAYFKEAQVEKGKKIIFFSAKSLLPLVVFLYGNGKGDRLANLLENASDAKYQPLDSNPYQNVNDAYKQVMETIFSEDDDVFRETILSMCDYHLANTRDSHLVDFNNLLWQYFPIEILVLLKERQKKGLSIDGIRHPLLDDFLPYFMDDFQISEQNKMILGTILD</sequence>
<dbReference type="AlphaFoldDB" id="A0A0F2E0W0"/>
<dbReference type="Proteomes" id="UP000033489">
    <property type="component" value="Unassembled WGS sequence"/>
</dbReference>
<evidence type="ECO:0000313" key="1">
    <source>
        <dbReference type="EMBL" id="KJQ75431.1"/>
    </source>
</evidence>
<organism evidence="1 2">
    <name type="scientific">Streptococcus infantis</name>
    <dbReference type="NCBI Taxonomy" id="68892"/>
    <lineage>
        <taxon>Bacteria</taxon>
        <taxon>Bacillati</taxon>
        <taxon>Bacillota</taxon>
        <taxon>Bacilli</taxon>
        <taxon>Lactobacillales</taxon>
        <taxon>Streptococcaceae</taxon>
        <taxon>Streptococcus</taxon>
    </lineage>
</organism>
<dbReference type="EMBL" id="JYGT01000008">
    <property type="protein sequence ID" value="KJQ75431.1"/>
    <property type="molecule type" value="Genomic_DNA"/>
</dbReference>
<accession>A0A0F2E0W0</accession>
<protein>
    <submittedName>
        <fullName evidence="1">Uncharacterized protein</fullName>
    </submittedName>
</protein>
<proteinExistence type="predicted"/>